<proteinExistence type="predicted"/>
<dbReference type="AlphaFoldDB" id="A0A3B1BMU1"/>
<protein>
    <submittedName>
        <fullName evidence="1">Uncharacterized protein</fullName>
    </submittedName>
</protein>
<evidence type="ECO:0000313" key="1">
    <source>
        <dbReference type="EMBL" id="VAX11890.1"/>
    </source>
</evidence>
<reference evidence="1" key="1">
    <citation type="submission" date="2018-06" db="EMBL/GenBank/DDBJ databases">
        <authorList>
            <person name="Zhirakovskaya E."/>
        </authorList>
    </citation>
    <scope>NUCLEOTIDE SEQUENCE</scope>
</reference>
<sequence>MVDRFRWFIPALLVVFSISLQSEAAPIVIRSQDWAMPRSAAHLLSFPPLALAVGQLRLHPDAHLLIHYPGGDEGTLWVNELQSWLVALGVSSELMERIPGSSRQTVIEIEVVSPNGKNVIKNNTENNRSAINQ</sequence>
<organism evidence="1">
    <name type="scientific">hydrothermal vent metagenome</name>
    <dbReference type="NCBI Taxonomy" id="652676"/>
    <lineage>
        <taxon>unclassified sequences</taxon>
        <taxon>metagenomes</taxon>
        <taxon>ecological metagenomes</taxon>
    </lineage>
</organism>
<name>A0A3B1BMU1_9ZZZZ</name>
<accession>A0A3B1BMU1</accession>
<dbReference type="EMBL" id="UOFZ01000003">
    <property type="protein sequence ID" value="VAX11890.1"/>
    <property type="molecule type" value="Genomic_DNA"/>
</dbReference>
<gene>
    <name evidence="1" type="ORF">MNBD_GAMMA24-2335</name>
</gene>